<gene>
    <name evidence="1" type="ORF">M8818_005032</name>
</gene>
<sequence>MNSDRVDDSDSGAIPLLERRSQPDETPDEASDDRLGSQLGRPDYTDADASSANDFVSIQDWRPESNVPSEQESEATLRNSPSRPPKIPTGSLRATTPTAPDTEVRPDTNDALSRSESEEDANDAMPRPASEEVAKQKPSFLRTWWSELACCIILVGALLAIVATMYPFQGQTLPSWPYNISINALLSIYTLIFKAALAYVLSQGLTHDLRHPYAELMTALGLGRLKWASVKRARPLSDVDSYDNASRGSIQGAIRLMWQLRLKFVCAIPPRPS</sequence>
<proteinExistence type="predicted"/>
<evidence type="ECO:0000313" key="1">
    <source>
        <dbReference type="EMBL" id="KAK8204594.1"/>
    </source>
</evidence>
<keyword evidence="2" id="KW-1185">Reference proteome</keyword>
<comment type="caution">
    <text evidence="1">The sequence shown here is derived from an EMBL/GenBank/DDBJ whole genome shotgun (WGS) entry which is preliminary data.</text>
</comment>
<name>A0ACC3SAU4_9PEZI</name>
<reference evidence="1" key="1">
    <citation type="submission" date="2024-02" db="EMBL/GenBank/DDBJ databases">
        <title>Metagenome Assembled Genome of Zalaria obscura JY119.</title>
        <authorList>
            <person name="Vighnesh L."/>
            <person name="Jagadeeshwari U."/>
            <person name="Venkata Ramana C."/>
            <person name="Sasikala C."/>
        </authorList>
    </citation>
    <scope>NUCLEOTIDE SEQUENCE</scope>
    <source>
        <strain evidence="1">JY119</strain>
    </source>
</reference>
<protein>
    <submittedName>
        <fullName evidence="1">Uncharacterized protein</fullName>
    </submittedName>
</protein>
<dbReference type="EMBL" id="JAMKPW020000026">
    <property type="protein sequence ID" value="KAK8204594.1"/>
    <property type="molecule type" value="Genomic_DNA"/>
</dbReference>
<organism evidence="1 2">
    <name type="scientific">Zalaria obscura</name>
    <dbReference type="NCBI Taxonomy" id="2024903"/>
    <lineage>
        <taxon>Eukaryota</taxon>
        <taxon>Fungi</taxon>
        <taxon>Dikarya</taxon>
        <taxon>Ascomycota</taxon>
        <taxon>Pezizomycotina</taxon>
        <taxon>Dothideomycetes</taxon>
        <taxon>Dothideomycetidae</taxon>
        <taxon>Dothideales</taxon>
        <taxon>Zalariaceae</taxon>
        <taxon>Zalaria</taxon>
    </lineage>
</organism>
<evidence type="ECO:0000313" key="2">
    <source>
        <dbReference type="Proteomes" id="UP001320706"/>
    </source>
</evidence>
<accession>A0ACC3SAU4</accession>
<dbReference type="Proteomes" id="UP001320706">
    <property type="component" value="Unassembled WGS sequence"/>
</dbReference>